<dbReference type="InterPro" id="IPR015797">
    <property type="entry name" value="NUDIX_hydrolase-like_dom_sf"/>
</dbReference>
<dbReference type="GO" id="GO:0034432">
    <property type="term" value="F:bis(5'-adenosyl)-pentaphosphatase activity"/>
    <property type="evidence" value="ECO:0007669"/>
    <property type="project" value="TreeGrafter"/>
</dbReference>
<dbReference type="InterPro" id="IPR020084">
    <property type="entry name" value="NUDIX_hydrolase_CS"/>
</dbReference>
<feature type="short sequence motif" description="Nudix box" evidence="4">
    <location>
        <begin position="55"/>
        <end position="76"/>
    </location>
</feature>
<evidence type="ECO:0000256" key="3">
    <source>
        <dbReference type="ARBA" id="ARBA00022801"/>
    </source>
</evidence>
<dbReference type="PANTHER" id="PTHR11839:SF22">
    <property type="entry name" value="NUDIX HYDROLASE 26, CHLOROPLASTIC"/>
    <property type="match status" value="1"/>
</dbReference>
<organism evidence="6 7">
    <name type="scientific">Methylocystis rosea</name>
    <dbReference type="NCBI Taxonomy" id="173366"/>
    <lineage>
        <taxon>Bacteria</taxon>
        <taxon>Pseudomonadati</taxon>
        <taxon>Pseudomonadota</taxon>
        <taxon>Alphaproteobacteria</taxon>
        <taxon>Hyphomicrobiales</taxon>
        <taxon>Methylocystaceae</taxon>
        <taxon>Methylocystis</taxon>
    </lineage>
</organism>
<proteinExistence type="inferred from homology"/>
<dbReference type="EC" id="3.6.1.-" evidence="4"/>
<dbReference type="InterPro" id="IPR022927">
    <property type="entry name" value="RppH"/>
</dbReference>
<keyword evidence="3 4" id="KW-0378">Hydrolase</keyword>
<comment type="function">
    <text evidence="4">Accelerates the degradation of transcripts by removing pyrophosphate from the 5'-end of triphosphorylated RNA, leading to a more labile monophosphorylated state that can stimulate subsequent ribonuclease cleavage.</text>
</comment>
<comment type="cofactor">
    <cofactor evidence="1">
        <name>Mn(2+)</name>
        <dbReference type="ChEBI" id="CHEBI:29035"/>
    </cofactor>
</comment>
<dbReference type="AlphaFoldDB" id="A0A3G8M5M8"/>
<dbReference type="GO" id="GO:0006753">
    <property type="term" value="P:nucleoside phosphate metabolic process"/>
    <property type="evidence" value="ECO:0007669"/>
    <property type="project" value="TreeGrafter"/>
</dbReference>
<dbReference type="Proteomes" id="UP000273982">
    <property type="component" value="Chromosome"/>
</dbReference>
<evidence type="ECO:0000313" key="6">
    <source>
        <dbReference type="EMBL" id="AZG77283.1"/>
    </source>
</evidence>
<protein>
    <recommendedName>
        <fullName evidence="4">RNA pyrophosphohydrolase</fullName>
        <ecNumber evidence="4">3.6.1.-</ecNumber>
    </recommendedName>
    <alternativeName>
        <fullName evidence="4">(Di)nucleoside polyphosphate hydrolase</fullName>
    </alternativeName>
</protein>
<comment type="cofactor">
    <cofactor evidence="2">
        <name>Mg(2+)</name>
        <dbReference type="ChEBI" id="CHEBI:18420"/>
    </cofactor>
</comment>
<dbReference type="GO" id="GO:0008893">
    <property type="term" value="F:guanosine-3',5'-bis(diphosphate) 3'-diphosphatase activity"/>
    <property type="evidence" value="ECO:0007669"/>
    <property type="project" value="TreeGrafter"/>
</dbReference>
<dbReference type="InterPro" id="IPR020476">
    <property type="entry name" value="Nudix_hydrolase"/>
</dbReference>
<name>A0A3G8M5M8_9HYPH</name>
<dbReference type="GO" id="GO:0019693">
    <property type="term" value="P:ribose phosphate metabolic process"/>
    <property type="evidence" value="ECO:0007669"/>
    <property type="project" value="TreeGrafter"/>
</dbReference>
<evidence type="ECO:0000256" key="1">
    <source>
        <dbReference type="ARBA" id="ARBA00001936"/>
    </source>
</evidence>
<dbReference type="PROSITE" id="PS00893">
    <property type="entry name" value="NUDIX_BOX"/>
    <property type="match status" value="1"/>
</dbReference>
<comment type="cofactor">
    <cofactor evidence="4">
        <name>a divalent metal cation</name>
        <dbReference type="ChEBI" id="CHEBI:60240"/>
    </cofactor>
</comment>
<dbReference type="SUPFAM" id="SSF55811">
    <property type="entry name" value="Nudix"/>
    <property type="match status" value="1"/>
</dbReference>
<dbReference type="PRINTS" id="PR00502">
    <property type="entry name" value="NUDIXFAMILY"/>
</dbReference>
<gene>
    <name evidence="4" type="primary">rppH</name>
    <name evidence="4" type="synonym">nudH</name>
    <name evidence="6" type="ORF">EHO51_11355</name>
</gene>
<dbReference type="CDD" id="cd03671">
    <property type="entry name" value="NUDIX_Ap4A_hydrolase_plant_like"/>
    <property type="match status" value="1"/>
</dbReference>
<dbReference type="NCBIfam" id="NF001938">
    <property type="entry name" value="PRK00714.1-5"/>
    <property type="match status" value="1"/>
</dbReference>
<evidence type="ECO:0000259" key="5">
    <source>
        <dbReference type="PROSITE" id="PS51462"/>
    </source>
</evidence>
<dbReference type="EMBL" id="CP034086">
    <property type="protein sequence ID" value="AZG77283.1"/>
    <property type="molecule type" value="Genomic_DNA"/>
</dbReference>
<comment type="similarity">
    <text evidence="4">Belongs to the Nudix hydrolase family. RppH subfamily.</text>
</comment>
<feature type="domain" description="Nudix hydrolase" evidence="5">
    <location>
        <begin position="14"/>
        <end position="167"/>
    </location>
</feature>
<dbReference type="HAMAP" id="MF_00298">
    <property type="entry name" value="Nudix_RppH"/>
    <property type="match status" value="1"/>
</dbReference>
<reference evidence="6 7" key="1">
    <citation type="submission" date="2018-11" db="EMBL/GenBank/DDBJ databases">
        <title>Genome squencing of methanotrophic bacteria isolated from alkaline groundwater in Korea.</title>
        <authorList>
            <person name="Nguyen L.N."/>
        </authorList>
    </citation>
    <scope>NUCLEOTIDE SEQUENCE [LARGE SCALE GENOMIC DNA]</scope>
    <source>
        <strain evidence="6 7">GW6</strain>
    </source>
</reference>
<accession>A0A3G8M5M8</accession>
<dbReference type="PROSITE" id="PS51462">
    <property type="entry name" value="NUDIX"/>
    <property type="match status" value="1"/>
</dbReference>
<dbReference type="InterPro" id="IPR000086">
    <property type="entry name" value="NUDIX_hydrolase_dom"/>
</dbReference>
<sequence>MALPRGAAMSGRGLYRPCVGVLLLNAQGLAFIGRRRAKGAHDQTRPPYLWQMPQGGIDEGETPYEAALRELHEETNVSSVALLAEAPDWLCYDLPRNNNNRWSGKYVGQIQRWFALRFTGDESEIDIHAPGHGAHKPEFDAWRWETLSALPELIVPFKRIVYEQVVKEFAPLVAARA</sequence>
<dbReference type="PANTHER" id="PTHR11839">
    <property type="entry name" value="UDP/ADP-SUGAR PYROPHOSPHATASE"/>
    <property type="match status" value="1"/>
</dbReference>
<evidence type="ECO:0000256" key="4">
    <source>
        <dbReference type="HAMAP-Rule" id="MF_00298"/>
    </source>
</evidence>
<dbReference type="KEGG" id="mros:EHO51_11355"/>
<evidence type="ECO:0000256" key="2">
    <source>
        <dbReference type="ARBA" id="ARBA00001946"/>
    </source>
</evidence>
<dbReference type="Pfam" id="PF00293">
    <property type="entry name" value="NUDIX"/>
    <property type="match status" value="1"/>
</dbReference>
<evidence type="ECO:0000313" key="7">
    <source>
        <dbReference type="Proteomes" id="UP000273982"/>
    </source>
</evidence>
<dbReference type="Gene3D" id="3.90.79.10">
    <property type="entry name" value="Nucleoside Triphosphate Pyrophosphohydrolase"/>
    <property type="match status" value="1"/>
</dbReference>